<comment type="caution">
    <text evidence="7">The sequence shown here is derived from an EMBL/GenBank/DDBJ whole genome shotgun (WGS) entry which is preliminary data.</text>
</comment>
<evidence type="ECO:0000313" key="8">
    <source>
        <dbReference type="Proteomes" id="UP001470288"/>
    </source>
</evidence>
<proteinExistence type="predicted"/>
<evidence type="ECO:0000256" key="5">
    <source>
        <dbReference type="SAM" id="Phobius"/>
    </source>
</evidence>
<dbReference type="PANTHER" id="PTHR33507">
    <property type="entry name" value="INNER MEMBRANE PROTEIN YBBJ"/>
    <property type="match status" value="1"/>
</dbReference>
<evidence type="ECO:0000256" key="2">
    <source>
        <dbReference type="ARBA" id="ARBA00022692"/>
    </source>
</evidence>
<feature type="transmembrane region" description="Helical" evidence="5">
    <location>
        <begin position="39"/>
        <end position="66"/>
    </location>
</feature>
<evidence type="ECO:0000256" key="3">
    <source>
        <dbReference type="ARBA" id="ARBA00022989"/>
    </source>
</evidence>
<protein>
    <submittedName>
        <fullName evidence="7">NfeD family protein</fullName>
    </submittedName>
</protein>
<keyword evidence="2 5" id="KW-0812">Transmembrane</keyword>
<dbReference type="PANTHER" id="PTHR33507:SF3">
    <property type="entry name" value="INNER MEMBRANE PROTEIN YBBJ"/>
    <property type="match status" value="1"/>
</dbReference>
<accession>A0ABV1I245</accession>
<dbReference type="SUPFAM" id="SSF141322">
    <property type="entry name" value="NfeD domain-like"/>
    <property type="match status" value="1"/>
</dbReference>
<keyword evidence="8" id="KW-1185">Reference proteome</keyword>
<reference evidence="7 8" key="1">
    <citation type="submission" date="2024-03" db="EMBL/GenBank/DDBJ databases">
        <title>Human intestinal bacterial collection.</title>
        <authorList>
            <person name="Pauvert C."/>
            <person name="Hitch T.C.A."/>
            <person name="Clavel T."/>
        </authorList>
    </citation>
    <scope>NUCLEOTIDE SEQUENCE [LARGE SCALE GENOMIC DNA]</scope>
    <source>
        <strain evidence="7 8">CLA-AA-H78B</strain>
    </source>
</reference>
<comment type="subcellular location">
    <subcellularLocation>
        <location evidence="1">Membrane</location>
        <topology evidence="1">Multi-pass membrane protein</topology>
    </subcellularLocation>
</comment>
<organism evidence="7 8">
    <name type="scientific">Hominiventricola aquisgranensis</name>
    <dbReference type="NCBI Taxonomy" id="3133164"/>
    <lineage>
        <taxon>Bacteria</taxon>
        <taxon>Bacillati</taxon>
        <taxon>Bacillota</taxon>
        <taxon>Clostridia</taxon>
        <taxon>Lachnospirales</taxon>
        <taxon>Lachnospiraceae</taxon>
        <taxon>Hominiventricola</taxon>
    </lineage>
</organism>
<evidence type="ECO:0000313" key="7">
    <source>
        <dbReference type="EMBL" id="MEQ2579262.1"/>
    </source>
</evidence>
<keyword evidence="4 5" id="KW-0472">Membrane</keyword>
<dbReference type="Gene3D" id="2.40.50.140">
    <property type="entry name" value="Nucleic acid-binding proteins"/>
    <property type="match status" value="1"/>
</dbReference>
<gene>
    <name evidence="7" type="ORF">WMO62_10555</name>
</gene>
<dbReference type="EMBL" id="JBBMFC010000017">
    <property type="protein sequence ID" value="MEQ2579262.1"/>
    <property type="molecule type" value="Genomic_DNA"/>
</dbReference>
<sequence length="150" mass="16406">MLNMNPAIGWLVLIIILLVIEIATLGLTTIWFAGGATAAFLSTFFGAGPVIQWMLFLVLSLAFLLLTRPMAVRYMKNNQVSTNADSLVGKTVVVSEKIDNLAQSGKVNIADIEWMARSTDDLKIIPAGRKVKICSIEGVKLIVEEIKEEN</sequence>
<dbReference type="Pfam" id="PF01957">
    <property type="entry name" value="NfeD"/>
    <property type="match status" value="1"/>
</dbReference>
<dbReference type="RefSeq" id="WP_349144601.1">
    <property type="nucleotide sequence ID" value="NZ_JBBMFC010000017.1"/>
</dbReference>
<keyword evidence="3 5" id="KW-1133">Transmembrane helix</keyword>
<dbReference type="InterPro" id="IPR052165">
    <property type="entry name" value="Membrane_assoc_protease"/>
</dbReference>
<evidence type="ECO:0000256" key="4">
    <source>
        <dbReference type="ARBA" id="ARBA00023136"/>
    </source>
</evidence>
<feature type="transmembrane region" description="Helical" evidence="5">
    <location>
        <begin position="7"/>
        <end position="33"/>
    </location>
</feature>
<dbReference type="Proteomes" id="UP001470288">
    <property type="component" value="Unassembled WGS sequence"/>
</dbReference>
<dbReference type="InterPro" id="IPR002810">
    <property type="entry name" value="NfeD-like_C"/>
</dbReference>
<dbReference type="InterPro" id="IPR012340">
    <property type="entry name" value="NA-bd_OB-fold"/>
</dbReference>
<name>A0ABV1I245_9FIRM</name>
<feature type="domain" description="NfeD-like C-terminal" evidence="6">
    <location>
        <begin position="84"/>
        <end position="144"/>
    </location>
</feature>
<evidence type="ECO:0000259" key="6">
    <source>
        <dbReference type="Pfam" id="PF01957"/>
    </source>
</evidence>
<evidence type="ECO:0000256" key="1">
    <source>
        <dbReference type="ARBA" id="ARBA00004141"/>
    </source>
</evidence>